<protein>
    <submittedName>
        <fullName evidence="1">17238_t:CDS:1</fullName>
    </submittedName>
</protein>
<dbReference type="EMBL" id="CAJVQC010024589">
    <property type="protein sequence ID" value="CAG8727050.1"/>
    <property type="molecule type" value="Genomic_DNA"/>
</dbReference>
<evidence type="ECO:0000313" key="2">
    <source>
        <dbReference type="Proteomes" id="UP000789920"/>
    </source>
</evidence>
<dbReference type="Proteomes" id="UP000789920">
    <property type="component" value="Unassembled WGS sequence"/>
</dbReference>
<evidence type="ECO:0000313" key="1">
    <source>
        <dbReference type="EMBL" id="CAG8727050.1"/>
    </source>
</evidence>
<name>A0ACA9PZA5_9GLOM</name>
<reference evidence="1" key="1">
    <citation type="submission" date="2021-06" db="EMBL/GenBank/DDBJ databases">
        <authorList>
            <person name="Kallberg Y."/>
            <person name="Tangrot J."/>
            <person name="Rosling A."/>
        </authorList>
    </citation>
    <scope>NUCLEOTIDE SEQUENCE</scope>
    <source>
        <strain evidence="1">MA461A</strain>
    </source>
</reference>
<keyword evidence="2" id="KW-1185">Reference proteome</keyword>
<proteinExistence type="predicted"/>
<sequence>VSKLEQYLVLKISGFKTPLKIRQFKVGQSNPTYLLIDANKKYYVLRKKPPGTLLSKTAHAVEREFKVLDALGRNTDVPVPKVYLLCEDNEILGTPFYVRFFFFK</sequence>
<comment type="caution">
    <text evidence="1">The sequence shown here is derived from an EMBL/GenBank/DDBJ whole genome shotgun (WGS) entry which is preliminary data.</text>
</comment>
<organism evidence="1 2">
    <name type="scientific">Racocetra persica</name>
    <dbReference type="NCBI Taxonomy" id="160502"/>
    <lineage>
        <taxon>Eukaryota</taxon>
        <taxon>Fungi</taxon>
        <taxon>Fungi incertae sedis</taxon>
        <taxon>Mucoromycota</taxon>
        <taxon>Glomeromycotina</taxon>
        <taxon>Glomeromycetes</taxon>
        <taxon>Diversisporales</taxon>
        <taxon>Gigasporaceae</taxon>
        <taxon>Racocetra</taxon>
    </lineage>
</organism>
<accession>A0ACA9PZA5</accession>
<feature type="non-terminal residue" evidence="1">
    <location>
        <position position="1"/>
    </location>
</feature>
<gene>
    <name evidence="1" type="ORF">RPERSI_LOCUS11794</name>
</gene>